<evidence type="ECO:0000313" key="2">
    <source>
        <dbReference type="Proteomes" id="UP001239111"/>
    </source>
</evidence>
<keyword evidence="2" id="KW-1185">Reference proteome</keyword>
<organism evidence="1 2">
    <name type="scientific">Eretmocerus hayati</name>
    <dbReference type="NCBI Taxonomy" id="131215"/>
    <lineage>
        <taxon>Eukaryota</taxon>
        <taxon>Metazoa</taxon>
        <taxon>Ecdysozoa</taxon>
        <taxon>Arthropoda</taxon>
        <taxon>Hexapoda</taxon>
        <taxon>Insecta</taxon>
        <taxon>Pterygota</taxon>
        <taxon>Neoptera</taxon>
        <taxon>Endopterygota</taxon>
        <taxon>Hymenoptera</taxon>
        <taxon>Apocrita</taxon>
        <taxon>Proctotrupomorpha</taxon>
        <taxon>Chalcidoidea</taxon>
        <taxon>Aphelinidae</taxon>
        <taxon>Aphelininae</taxon>
        <taxon>Eretmocerus</taxon>
    </lineage>
</organism>
<dbReference type="EMBL" id="CM056742">
    <property type="protein sequence ID" value="KAJ8680753.1"/>
    <property type="molecule type" value="Genomic_DNA"/>
</dbReference>
<accession>A0ACC2PBD4</accession>
<protein>
    <submittedName>
        <fullName evidence="1">Uncharacterized protein</fullName>
    </submittedName>
</protein>
<sequence>MSNDRTKLLTATSPLKNLEPACVAVCSWPCIFDSFSKLSKKPGSSVYSEPFGIGDYKFKIQVHPGGDCEEAERFVSIYLILCQPSFATIKYIFCILDSKGNKRVSSNTLTSRFNLSKNKSAYGMRKYTEFHVLQPILTETSDQLIVLCEIFDLNFCDILYQLPKLHSYEKYLNNKAFSDVEIIVQGKVIHAHKMILISENEVFAGILPHDLKESKKNMVNVDDVEFDVMLELIRFIYVGKVNNIESMAQKLLKAADKYRITELKDICERHLCCNLTVSNVIENIMVSEQFNLGKLFKFAFNFFVKNKKAVAKTSEFQDQLKTMGAGLMARLFTDVCEFE</sequence>
<comment type="caution">
    <text evidence="1">The sequence shown here is derived from an EMBL/GenBank/DDBJ whole genome shotgun (WGS) entry which is preliminary data.</text>
</comment>
<reference evidence="1" key="1">
    <citation type="submission" date="2023-04" db="EMBL/GenBank/DDBJ databases">
        <title>A chromosome-level genome assembly of the parasitoid wasp Eretmocerus hayati.</title>
        <authorList>
            <person name="Zhong Y."/>
            <person name="Liu S."/>
            <person name="Liu Y."/>
        </authorList>
    </citation>
    <scope>NUCLEOTIDE SEQUENCE</scope>
    <source>
        <strain evidence="1">ZJU_SS_LIU_2023</strain>
    </source>
</reference>
<evidence type="ECO:0000313" key="1">
    <source>
        <dbReference type="EMBL" id="KAJ8680753.1"/>
    </source>
</evidence>
<gene>
    <name evidence="1" type="ORF">QAD02_016540</name>
</gene>
<proteinExistence type="predicted"/>
<name>A0ACC2PBD4_9HYME</name>
<dbReference type="Proteomes" id="UP001239111">
    <property type="component" value="Chromosome 2"/>
</dbReference>